<dbReference type="InterPro" id="IPR006127">
    <property type="entry name" value="ZnuA-like"/>
</dbReference>
<protein>
    <recommendedName>
        <fullName evidence="2">High-affinity zinc uptake system protein ZnuA</fullName>
    </recommendedName>
</protein>
<evidence type="ECO:0000256" key="4">
    <source>
        <dbReference type="ARBA" id="ARBA00022729"/>
    </source>
</evidence>
<dbReference type="EMBL" id="CP013189">
    <property type="protein sequence ID" value="ALO44736.1"/>
    <property type="molecule type" value="Genomic_DNA"/>
</dbReference>
<dbReference type="Pfam" id="PF01297">
    <property type="entry name" value="ZnuA"/>
    <property type="match status" value="1"/>
</dbReference>
<gene>
    <name evidence="6" type="ORF">PS2015_38</name>
</gene>
<dbReference type="Proteomes" id="UP000065641">
    <property type="component" value="Chromosome"/>
</dbReference>
<organism evidence="6 7">
    <name type="scientific">Pseudohongiella spirulinae</name>
    <dbReference type="NCBI Taxonomy" id="1249552"/>
    <lineage>
        <taxon>Bacteria</taxon>
        <taxon>Pseudomonadati</taxon>
        <taxon>Pseudomonadota</taxon>
        <taxon>Gammaproteobacteria</taxon>
        <taxon>Pseudomonadales</taxon>
        <taxon>Pseudohongiellaceae</taxon>
        <taxon>Pseudohongiella</taxon>
    </lineage>
</organism>
<evidence type="ECO:0000256" key="2">
    <source>
        <dbReference type="ARBA" id="ARBA00015915"/>
    </source>
</evidence>
<dbReference type="PANTHER" id="PTHR42953">
    <property type="entry name" value="HIGH-AFFINITY ZINC UPTAKE SYSTEM PROTEIN ZNUA-RELATED"/>
    <property type="match status" value="1"/>
</dbReference>
<reference evidence="6 7" key="1">
    <citation type="submission" date="2015-11" db="EMBL/GenBank/DDBJ databases">
        <authorList>
            <person name="Zhang Y."/>
            <person name="Guo Z."/>
        </authorList>
    </citation>
    <scope>NUCLEOTIDE SEQUENCE [LARGE SCALE GENOMIC DNA]</scope>
    <source>
        <strain evidence="6 7">KCTC 32221</strain>
    </source>
</reference>
<proteinExistence type="inferred from homology"/>
<dbReference type="SUPFAM" id="SSF53807">
    <property type="entry name" value="Helical backbone' metal receptor"/>
    <property type="match status" value="1"/>
</dbReference>
<evidence type="ECO:0000313" key="6">
    <source>
        <dbReference type="EMBL" id="ALO44736.1"/>
    </source>
</evidence>
<keyword evidence="4" id="KW-0732">Signal</keyword>
<sequence>MIPPMVMLQKMVYHNISFCCKPLPATMMIHRQLLSSLLLVTSLLLSFSVSAQVRVVTSIKPLQMIAHAITDGIAAPEVLIPDNQSYHHFVLRPSTVRLLSQADLVVWIGPELEMWMEGQLAGSQKTVVEVLSLPGLITQHSGHDHEDAVEVLIPEQGSHAGHQHKDGAFLDPHVWLDTRNALLTARAITAALIQLDADNASQYQNNLDTFQQQLAQLEIRLQTQLEPLRQTDYAVYHDAFQYFESEFGLSHSLVFVGNEELQPGVRHTLAVRQAIANRPITCLMEDVTAQASTIRALLGNHPVKRITADTTGQTLTSTPQAYIQMISNLADAFLQCQSQ</sequence>
<keyword evidence="3" id="KW-0813">Transport</keyword>
<keyword evidence="5" id="KW-0864">Zinc transport</keyword>
<evidence type="ECO:0000256" key="3">
    <source>
        <dbReference type="ARBA" id="ARBA00022448"/>
    </source>
</evidence>
<dbReference type="AlphaFoldDB" id="A0A0S2K8S7"/>
<dbReference type="Gene3D" id="3.40.50.1980">
    <property type="entry name" value="Nitrogenase molybdenum iron protein domain"/>
    <property type="match status" value="2"/>
</dbReference>
<name>A0A0S2K8S7_9GAMM</name>
<dbReference type="PANTHER" id="PTHR42953:SF3">
    <property type="entry name" value="HIGH-AFFINITY ZINC UPTAKE SYSTEM PROTEIN ZNUA"/>
    <property type="match status" value="1"/>
</dbReference>
<evidence type="ECO:0000256" key="1">
    <source>
        <dbReference type="ARBA" id="ARBA00011028"/>
    </source>
</evidence>
<accession>A0A0S2K8S7</accession>
<dbReference type="STRING" id="1249552.PS2015_38"/>
<keyword evidence="5" id="KW-0862">Zinc</keyword>
<dbReference type="InterPro" id="IPR050492">
    <property type="entry name" value="Bact_metal-bind_prot9"/>
</dbReference>
<evidence type="ECO:0000313" key="7">
    <source>
        <dbReference type="Proteomes" id="UP000065641"/>
    </source>
</evidence>
<evidence type="ECO:0000256" key="5">
    <source>
        <dbReference type="ARBA" id="ARBA00022906"/>
    </source>
</evidence>
<dbReference type="GO" id="GO:0006829">
    <property type="term" value="P:zinc ion transport"/>
    <property type="evidence" value="ECO:0007669"/>
    <property type="project" value="UniProtKB-KW"/>
</dbReference>
<dbReference type="KEGG" id="pspi:PS2015_38"/>
<comment type="similarity">
    <text evidence="1">Belongs to the bacterial solute-binding protein 9 family.</text>
</comment>
<keyword evidence="5" id="KW-0406">Ion transport</keyword>
<keyword evidence="7" id="KW-1185">Reference proteome</keyword>
<dbReference type="GO" id="GO:0046872">
    <property type="term" value="F:metal ion binding"/>
    <property type="evidence" value="ECO:0007669"/>
    <property type="project" value="InterPro"/>
</dbReference>